<keyword evidence="3" id="KW-0804">Transcription</keyword>
<feature type="region of interest" description="Disordered" evidence="4">
    <location>
        <begin position="380"/>
        <end position="407"/>
    </location>
</feature>
<dbReference type="Pfam" id="PF02002">
    <property type="entry name" value="TFIIE_alpha"/>
    <property type="match status" value="1"/>
</dbReference>
<evidence type="ECO:0000256" key="1">
    <source>
        <dbReference type="ARBA" id="ARBA00008947"/>
    </source>
</evidence>
<feature type="domain" description="HTH TFE/IIEalpha-type" evidence="5">
    <location>
        <begin position="1"/>
        <end position="86"/>
    </location>
</feature>
<dbReference type="PANTHER" id="PTHR13097">
    <property type="entry name" value="TRANSCRIPTION INITIATION FACTOR IIE, ALPHA SUBUNIT"/>
    <property type="match status" value="1"/>
</dbReference>
<dbReference type="AlphaFoldDB" id="A0A2T9Z3B9"/>
<gene>
    <name evidence="6" type="ORF">BB559_001028</name>
</gene>
<dbReference type="SMART" id="SM00531">
    <property type="entry name" value="TFIIE"/>
    <property type="match status" value="1"/>
</dbReference>
<keyword evidence="2" id="KW-0805">Transcription regulation</keyword>
<dbReference type="InterPro" id="IPR013083">
    <property type="entry name" value="Znf_RING/FYVE/PHD"/>
</dbReference>
<dbReference type="GO" id="GO:0005673">
    <property type="term" value="C:transcription factor TFIIE complex"/>
    <property type="evidence" value="ECO:0007669"/>
    <property type="project" value="TreeGrafter"/>
</dbReference>
<dbReference type="InterPro" id="IPR017919">
    <property type="entry name" value="TFIIE/TFIIEa_HTH"/>
</dbReference>
<proteinExistence type="inferred from homology"/>
<dbReference type="InterPro" id="IPR002853">
    <property type="entry name" value="TFIIE_asu"/>
</dbReference>
<evidence type="ECO:0000259" key="5">
    <source>
        <dbReference type="PROSITE" id="PS51344"/>
    </source>
</evidence>
<dbReference type="SUPFAM" id="SSF57783">
    <property type="entry name" value="Zinc beta-ribbon"/>
    <property type="match status" value="1"/>
</dbReference>
<dbReference type="PROSITE" id="PS51344">
    <property type="entry name" value="HTH_TFE_IIE"/>
    <property type="match status" value="1"/>
</dbReference>
<dbReference type="GO" id="GO:0006367">
    <property type="term" value="P:transcription initiation at RNA polymerase II promoter"/>
    <property type="evidence" value="ECO:0007669"/>
    <property type="project" value="InterPro"/>
</dbReference>
<dbReference type="Proteomes" id="UP000245699">
    <property type="component" value="Unassembled WGS sequence"/>
</dbReference>
<accession>A0A2T9Z3B9</accession>
<evidence type="ECO:0000313" key="6">
    <source>
        <dbReference type="EMBL" id="PVU99071.1"/>
    </source>
</evidence>
<dbReference type="InterPro" id="IPR024550">
    <property type="entry name" value="TFIIEa/SarR/Rpc3_HTH_dom"/>
</dbReference>
<protein>
    <recommendedName>
        <fullName evidence="5">HTH TFE/IIEalpha-type domain-containing protein</fullName>
    </recommendedName>
</protein>
<evidence type="ECO:0000256" key="3">
    <source>
        <dbReference type="ARBA" id="ARBA00023163"/>
    </source>
</evidence>
<dbReference type="PANTHER" id="PTHR13097:SF7">
    <property type="entry name" value="GENERAL TRANSCRIPTION FACTOR IIE SUBUNIT 1"/>
    <property type="match status" value="1"/>
</dbReference>
<evidence type="ECO:0000256" key="2">
    <source>
        <dbReference type="ARBA" id="ARBA00023015"/>
    </source>
</evidence>
<sequence>MVDDSVAKVQKLVSIVARAFYSDTREDEIGRFLQVPIREVHKICGRLREDKLLRSQARMESRKSDQKPISRTYYHLDYKLFVDVVKWRMWKLQEIIKGRLEVERSRQGFICPNCKTEYSTMQVLSLVDFSTGLFKCELCSTVLEDNSASEVSLKSQEVLSQLMEQCRPVLDTLKQTDSLVLPQPIPFELVIPPDLDNDNDGAGADTEGSELVTEENSAKRELSVARDTGLNTGEILIEFDDDITPEQELIEREKKIEEKLLQNALPPWHVWSTISDIQMVPDNLITPSMIKLYESRKNKNKKNISNIREILNKKNNSSAILNKNILQSILKNRMSSRKTDHEEFDHSETILSASEVSAIEKDVVNYYIELAKSLGISKNTKKRFPSSDIESESDRNPSGMSSGESQRYFDNLVSPNLQQKSQNNWGLIRTNSGPLPFKKVKLENNTEYDINNVDGNCDHKDDMNGTWFKTAFVNKVLADIDNENLVFEINGTKKKASDLTKNDLNGMTNKEYSRFWSCLHTSLLKILNGSVYKENERKTKIDDTSINKIMELILSPSGGWWSQPKAWKKNTFIVGAGVTAVVSFMWYKSAQIERRTSYPHFWIPSMLWAKQFKEDDPNFKPPVFKE</sequence>
<evidence type="ECO:0000313" key="7">
    <source>
        <dbReference type="Proteomes" id="UP000245699"/>
    </source>
</evidence>
<dbReference type="Gene3D" id="3.30.40.10">
    <property type="entry name" value="Zinc/RING finger domain, C3HC4 (zinc finger)"/>
    <property type="match status" value="1"/>
</dbReference>
<organism evidence="6 7">
    <name type="scientific">Furculomyces boomerangus</name>
    <dbReference type="NCBI Taxonomy" id="61424"/>
    <lineage>
        <taxon>Eukaryota</taxon>
        <taxon>Fungi</taxon>
        <taxon>Fungi incertae sedis</taxon>
        <taxon>Zoopagomycota</taxon>
        <taxon>Kickxellomycotina</taxon>
        <taxon>Harpellomycetes</taxon>
        <taxon>Harpellales</taxon>
        <taxon>Harpellaceae</taxon>
        <taxon>Furculomyces</taxon>
    </lineage>
</organism>
<keyword evidence="7" id="KW-1185">Reference proteome</keyword>
<feature type="compositionally biased region" description="Polar residues" evidence="4">
    <location>
        <begin position="396"/>
        <end position="405"/>
    </location>
</feature>
<comment type="caution">
    <text evidence="6">The sequence shown here is derived from an EMBL/GenBank/DDBJ whole genome shotgun (WGS) entry which is preliminary data.</text>
</comment>
<dbReference type="STRING" id="61424.A0A2T9Z3B9"/>
<dbReference type="EMBL" id="MBFT01000053">
    <property type="protein sequence ID" value="PVU99071.1"/>
    <property type="molecule type" value="Genomic_DNA"/>
</dbReference>
<comment type="similarity">
    <text evidence="1">Belongs to the TFIIE alpha subunit family.</text>
</comment>
<feature type="region of interest" description="Disordered" evidence="4">
    <location>
        <begin position="194"/>
        <end position="218"/>
    </location>
</feature>
<name>A0A2T9Z3B9_9FUNG</name>
<evidence type="ECO:0000256" key="4">
    <source>
        <dbReference type="SAM" id="MobiDB-lite"/>
    </source>
</evidence>
<reference evidence="6 7" key="1">
    <citation type="journal article" date="2018" name="MBio">
        <title>Comparative Genomics Reveals the Core Gene Toolbox for the Fungus-Insect Symbiosis.</title>
        <authorList>
            <person name="Wang Y."/>
            <person name="Stata M."/>
            <person name="Wang W."/>
            <person name="Stajich J.E."/>
            <person name="White M.M."/>
            <person name="Moncalvo J.M."/>
        </authorList>
    </citation>
    <scope>NUCLEOTIDE SEQUENCE [LARGE SCALE GENOMIC DNA]</scope>
    <source>
        <strain evidence="6 7">AUS-77-4</strain>
    </source>
</reference>
<dbReference type="InterPro" id="IPR039997">
    <property type="entry name" value="TFE"/>
</dbReference>
<dbReference type="OrthoDB" id="361102at2759"/>